<dbReference type="InterPro" id="IPR050237">
    <property type="entry name" value="ATP-dep_AMP-bd_enzyme"/>
</dbReference>
<name>A0A9E2KN71_9GAMM</name>
<dbReference type="InterPro" id="IPR045851">
    <property type="entry name" value="AMP-bd_C_sf"/>
</dbReference>
<proteinExistence type="predicted"/>
<dbReference type="SUPFAM" id="SSF56801">
    <property type="entry name" value="Acetyl-CoA synthetase-like"/>
    <property type="match status" value="1"/>
</dbReference>
<dbReference type="Gene3D" id="3.30.300.30">
    <property type="match status" value="1"/>
</dbReference>
<feature type="domain" description="AMP-dependent synthetase/ligase" evidence="1">
    <location>
        <begin position="135"/>
        <end position="292"/>
    </location>
</feature>
<evidence type="ECO:0000259" key="2">
    <source>
        <dbReference type="Pfam" id="PF13193"/>
    </source>
</evidence>
<dbReference type="PANTHER" id="PTHR43767">
    <property type="entry name" value="LONG-CHAIN-FATTY-ACID--COA LIGASE"/>
    <property type="match status" value="1"/>
</dbReference>
<accession>A0A9E2KN71</accession>
<evidence type="ECO:0000259" key="1">
    <source>
        <dbReference type="Pfam" id="PF00501"/>
    </source>
</evidence>
<dbReference type="AlphaFoldDB" id="A0A9E2KN71"/>
<dbReference type="Pfam" id="PF00501">
    <property type="entry name" value="AMP-binding"/>
    <property type="match status" value="1"/>
</dbReference>
<dbReference type="Proteomes" id="UP000824150">
    <property type="component" value="Unassembled WGS sequence"/>
</dbReference>
<comment type="caution">
    <text evidence="3">The sequence shown here is derived from an EMBL/GenBank/DDBJ whole genome shotgun (WGS) entry which is preliminary data.</text>
</comment>
<dbReference type="InterPro" id="IPR042099">
    <property type="entry name" value="ANL_N_sf"/>
</dbReference>
<dbReference type="GO" id="GO:0016878">
    <property type="term" value="F:acid-thiol ligase activity"/>
    <property type="evidence" value="ECO:0007669"/>
    <property type="project" value="UniProtKB-ARBA"/>
</dbReference>
<reference evidence="3" key="2">
    <citation type="submission" date="2021-04" db="EMBL/GenBank/DDBJ databases">
        <authorList>
            <person name="Gilroy R."/>
        </authorList>
    </citation>
    <scope>NUCLEOTIDE SEQUENCE</scope>
    <source>
        <strain evidence="3">687</strain>
    </source>
</reference>
<dbReference type="InterPro" id="IPR000873">
    <property type="entry name" value="AMP-dep_synth/lig_dom"/>
</dbReference>
<organism evidence="3 4">
    <name type="scientific">Candidatus Anaerobiospirillum merdipullorum</name>
    <dbReference type="NCBI Taxonomy" id="2838450"/>
    <lineage>
        <taxon>Bacteria</taxon>
        <taxon>Pseudomonadati</taxon>
        <taxon>Pseudomonadota</taxon>
        <taxon>Gammaproteobacteria</taxon>
        <taxon>Aeromonadales</taxon>
        <taxon>Succinivibrionaceae</taxon>
        <taxon>Anaerobiospirillum</taxon>
    </lineage>
</organism>
<sequence length="448" mass="49908">MSTLKFIPPQQWLDPARSETVLFDTPRGAIKVSSMALAAEALSARLRLLSGQRVALCVQDSALFTLGLIAIWDAHKEAILLPEGAAGFLQAHRQYFDILLHEEEVSALDCPQIALHLDCFSKLKVTTPQVHLELEEYSAISFFTSGSTGAPKLVRKTLALLTRENKLIFDKLASKLEGTQVCATVYPQHLFGLTFRIFLPLCFGLTARSRIIHYTEELCALYPGRYFLVTSPVFIHHLDFKLKAPQQIVCFSSAGGFLPDKDAQAMIDWSGADLFEIYGSTESGVMGWRDKPHTHFTPFPGVNFVMGQQSYQLHSPIIAESELTINDILEFYPDGSFRPFGRFDSIVKLDDKRVSLSAIKRCLLTCPEVDDAEVVTYKAGERLCIGAVVVLKPEYAAAAHMPLMQHLRAVIGASLGEKCRPRRILFCEHMPQNSMGKRNLSALQELFA</sequence>
<feature type="domain" description="AMP-binding enzyme C-terminal" evidence="2">
    <location>
        <begin position="362"/>
        <end position="437"/>
    </location>
</feature>
<gene>
    <name evidence="3" type="ORF">IAA31_03550</name>
</gene>
<dbReference type="Pfam" id="PF13193">
    <property type="entry name" value="AMP-binding_C"/>
    <property type="match status" value="1"/>
</dbReference>
<reference evidence="3" key="1">
    <citation type="journal article" date="2021" name="PeerJ">
        <title>Extensive microbial diversity within the chicken gut microbiome revealed by metagenomics and culture.</title>
        <authorList>
            <person name="Gilroy R."/>
            <person name="Ravi A."/>
            <person name="Getino M."/>
            <person name="Pursley I."/>
            <person name="Horton D.L."/>
            <person name="Alikhan N.F."/>
            <person name="Baker D."/>
            <person name="Gharbi K."/>
            <person name="Hall N."/>
            <person name="Watson M."/>
            <person name="Adriaenssens E.M."/>
            <person name="Foster-Nyarko E."/>
            <person name="Jarju S."/>
            <person name="Secka A."/>
            <person name="Antonio M."/>
            <person name="Oren A."/>
            <person name="Chaudhuri R.R."/>
            <person name="La Ragione R."/>
            <person name="Hildebrand F."/>
            <person name="Pallen M.J."/>
        </authorList>
    </citation>
    <scope>NUCLEOTIDE SEQUENCE</scope>
    <source>
        <strain evidence="3">687</strain>
    </source>
</reference>
<protein>
    <submittedName>
        <fullName evidence="3">AMP-binding protein</fullName>
    </submittedName>
</protein>
<dbReference type="EMBL" id="JAHLFG010000037">
    <property type="protein sequence ID" value="MBU3826546.1"/>
    <property type="molecule type" value="Genomic_DNA"/>
</dbReference>
<dbReference type="InterPro" id="IPR025110">
    <property type="entry name" value="AMP-bd_C"/>
</dbReference>
<evidence type="ECO:0000313" key="3">
    <source>
        <dbReference type="EMBL" id="MBU3826546.1"/>
    </source>
</evidence>
<evidence type="ECO:0000313" key="4">
    <source>
        <dbReference type="Proteomes" id="UP000824150"/>
    </source>
</evidence>
<dbReference type="PANTHER" id="PTHR43767:SF1">
    <property type="entry name" value="NONRIBOSOMAL PEPTIDE SYNTHASE PES1 (EUROFUNG)-RELATED"/>
    <property type="match status" value="1"/>
</dbReference>
<dbReference type="Gene3D" id="3.40.50.12780">
    <property type="entry name" value="N-terminal domain of ligase-like"/>
    <property type="match status" value="1"/>
</dbReference>